<protein>
    <submittedName>
        <fullName evidence="2">Uncharacterized protein</fullName>
    </submittedName>
</protein>
<proteinExistence type="predicted"/>
<evidence type="ECO:0000313" key="2">
    <source>
        <dbReference type="EMBL" id="RDW87078.1"/>
    </source>
</evidence>
<dbReference type="GeneID" id="38114090"/>
<feature type="compositionally biased region" description="Polar residues" evidence="1">
    <location>
        <begin position="48"/>
        <end position="57"/>
    </location>
</feature>
<gene>
    <name evidence="2" type="ORF">DSM5745_03720</name>
</gene>
<reference evidence="2 3" key="1">
    <citation type="journal article" date="2018" name="IMA Fungus">
        <title>IMA Genome-F 9: Draft genome sequence of Annulohypoxylon stygium, Aspergillus mulundensis, Berkeleyomyces basicola (syn. Thielaviopsis basicola), Ceratocystis smalleyi, two Cercospora beticola strains, Coleophoma cylindrospora, Fusarium fracticaudum, Phialophora cf. hyalina, and Morchella septimelata.</title>
        <authorList>
            <person name="Wingfield B.D."/>
            <person name="Bills G.F."/>
            <person name="Dong Y."/>
            <person name="Huang W."/>
            <person name="Nel W.J."/>
            <person name="Swalarsk-Parry B.S."/>
            <person name="Vaghefi N."/>
            <person name="Wilken P.M."/>
            <person name="An Z."/>
            <person name="de Beer Z.W."/>
            <person name="De Vos L."/>
            <person name="Chen L."/>
            <person name="Duong T.A."/>
            <person name="Gao Y."/>
            <person name="Hammerbacher A."/>
            <person name="Kikkert J.R."/>
            <person name="Li Y."/>
            <person name="Li H."/>
            <person name="Li K."/>
            <person name="Li Q."/>
            <person name="Liu X."/>
            <person name="Ma X."/>
            <person name="Naidoo K."/>
            <person name="Pethybridge S.J."/>
            <person name="Sun J."/>
            <person name="Steenkamp E.T."/>
            <person name="van der Nest M.A."/>
            <person name="van Wyk S."/>
            <person name="Wingfield M.J."/>
            <person name="Xiong C."/>
            <person name="Yue Q."/>
            <person name="Zhang X."/>
        </authorList>
    </citation>
    <scope>NUCLEOTIDE SEQUENCE [LARGE SCALE GENOMIC DNA]</scope>
    <source>
        <strain evidence="2 3">DSM 5745</strain>
    </source>
</reference>
<evidence type="ECO:0000256" key="1">
    <source>
        <dbReference type="SAM" id="MobiDB-lite"/>
    </source>
</evidence>
<sequence>MSRARRNPDSQGTSAASRNRPRNAAYRFDPYAQNARAASGSEPPSHGQYHSSGQDQLLLQHRQPSAARIPLQEQGQSERDVRLAVASSSRASTNYPVRHENARRPRPPSPVATFKQRKARKLFDTRSREQKFVTLPDICAQTGPDKPRADGVLL</sequence>
<accession>A0A3D8SMQ0</accession>
<feature type="compositionally biased region" description="Low complexity" evidence="1">
    <location>
        <begin position="83"/>
        <end position="92"/>
    </location>
</feature>
<name>A0A3D8SMQ0_9EURO</name>
<evidence type="ECO:0000313" key="3">
    <source>
        <dbReference type="Proteomes" id="UP000256690"/>
    </source>
</evidence>
<dbReference type="RefSeq" id="XP_026606602.1">
    <property type="nucleotide sequence ID" value="XM_026745736.1"/>
</dbReference>
<dbReference type="AlphaFoldDB" id="A0A3D8SMQ0"/>
<dbReference type="Proteomes" id="UP000256690">
    <property type="component" value="Unassembled WGS sequence"/>
</dbReference>
<feature type="compositionally biased region" description="Low complexity" evidence="1">
    <location>
        <begin position="14"/>
        <end position="27"/>
    </location>
</feature>
<organism evidence="2 3">
    <name type="scientific">Aspergillus mulundensis</name>
    <dbReference type="NCBI Taxonomy" id="1810919"/>
    <lineage>
        <taxon>Eukaryota</taxon>
        <taxon>Fungi</taxon>
        <taxon>Dikarya</taxon>
        <taxon>Ascomycota</taxon>
        <taxon>Pezizomycotina</taxon>
        <taxon>Eurotiomycetes</taxon>
        <taxon>Eurotiomycetidae</taxon>
        <taxon>Eurotiales</taxon>
        <taxon>Aspergillaceae</taxon>
        <taxon>Aspergillus</taxon>
        <taxon>Aspergillus subgen. Nidulantes</taxon>
    </lineage>
</organism>
<feature type="region of interest" description="Disordered" evidence="1">
    <location>
        <begin position="1"/>
        <end position="127"/>
    </location>
</feature>
<dbReference type="EMBL" id="PVWQ01000003">
    <property type="protein sequence ID" value="RDW87078.1"/>
    <property type="molecule type" value="Genomic_DNA"/>
</dbReference>
<comment type="caution">
    <text evidence="2">The sequence shown here is derived from an EMBL/GenBank/DDBJ whole genome shotgun (WGS) entry which is preliminary data.</text>
</comment>
<keyword evidence="3" id="KW-1185">Reference proteome</keyword>